<dbReference type="Pfam" id="PF00266">
    <property type="entry name" value="Aminotran_5"/>
    <property type="match status" value="1"/>
</dbReference>
<sequence length="404" mass="45215">MTSADGPASGDALSGFDWEQHRAAWSLQEGVTYLNHGSFGPSPLVVQTERERWSRELERQPMDFLVRRLEPLLDDALAALGRFLGSRPDELTFVPNATVGMNIVANNVQLQPGDEVLLTDHEYGAVIRIWGRFCQAAGARTVLARLPLPLTSVDDVVDTLFEQVTDRTKLIVVSHVTSQTATILPVAAICRRARERGIAVCVDGPHAPAQVPVDLREIDCDYYTASLHKWVSAPFGSGFLYVRPRHKQGLKPAITSWGRSLSGRDPAWQDEFHWFGTYDPAPFLAVPAAVRFLEEIGLDRFRQQTHALVRSARERIMAVTGGEPLTADSPDWYGSMVTLPLPNVPRSDAWPGKPHPLQVALWERYRIEVPVFEWQNRLCLRISCHLYNTPTDIDRLVEALSELV</sequence>
<dbReference type="InterPro" id="IPR015422">
    <property type="entry name" value="PyrdxlP-dep_Trfase_small"/>
</dbReference>
<dbReference type="RefSeq" id="WP_145371473.1">
    <property type="nucleotide sequence ID" value="NZ_CP036275.1"/>
</dbReference>
<dbReference type="InterPro" id="IPR000192">
    <property type="entry name" value="Aminotrans_V_dom"/>
</dbReference>
<name>A0A517ZCT9_9PLAN</name>
<keyword evidence="1" id="KW-0663">Pyridoxal phosphate</keyword>
<dbReference type="Gene3D" id="3.40.640.10">
    <property type="entry name" value="Type I PLP-dependent aspartate aminotransferase-like (Major domain)"/>
    <property type="match status" value="1"/>
</dbReference>
<evidence type="ECO:0000313" key="3">
    <source>
        <dbReference type="EMBL" id="QDU40279.1"/>
    </source>
</evidence>
<evidence type="ECO:0000259" key="2">
    <source>
        <dbReference type="Pfam" id="PF00266"/>
    </source>
</evidence>
<gene>
    <name evidence="3" type="primary">cefD</name>
    <name evidence="3" type="ORF">Mal4_46350</name>
</gene>
<dbReference type="InterPro" id="IPR015421">
    <property type="entry name" value="PyrdxlP-dep_Trfase_major"/>
</dbReference>
<feature type="domain" description="Aminotransferase class V" evidence="2">
    <location>
        <begin position="78"/>
        <end position="396"/>
    </location>
</feature>
<dbReference type="Gene3D" id="3.90.1150.10">
    <property type="entry name" value="Aspartate Aminotransferase, domain 1"/>
    <property type="match status" value="1"/>
</dbReference>
<dbReference type="OrthoDB" id="250246at2"/>
<evidence type="ECO:0000313" key="4">
    <source>
        <dbReference type="Proteomes" id="UP000320496"/>
    </source>
</evidence>
<dbReference type="Proteomes" id="UP000320496">
    <property type="component" value="Chromosome"/>
</dbReference>
<dbReference type="AlphaFoldDB" id="A0A517ZCT9"/>
<protein>
    <submittedName>
        <fullName evidence="3">Isopenicillin N epimerase</fullName>
        <ecNumber evidence="3">5.1.1.17</ecNumber>
    </submittedName>
</protein>
<reference evidence="3 4" key="1">
    <citation type="submission" date="2019-02" db="EMBL/GenBank/DDBJ databases">
        <title>Deep-cultivation of Planctomycetes and their phenomic and genomic characterization uncovers novel biology.</title>
        <authorList>
            <person name="Wiegand S."/>
            <person name="Jogler M."/>
            <person name="Boedeker C."/>
            <person name="Pinto D."/>
            <person name="Vollmers J."/>
            <person name="Rivas-Marin E."/>
            <person name="Kohn T."/>
            <person name="Peeters S.H."/>
            <person name="Heuer A."/>
            <person name="Rast P."/>
            <person name="Oberbeckmann S."/>
            <person name="Bunk B."/>
            <person name="Jeske O."/>
            <person name="Meyerdierks A."/>
            <person name="Storesund J.E."/>
            <person name="Kallscheuer N."/>
            <person name="Luecker S."/>
            <person name="Lage O.M."/>
            <person name="Pohl T."/>
            <person name="Merkel B.J."/>
            <person name="Hornburger P."/>
            <person name="Mueller R.-W."/>
            <person name="Bruemmer F."/>
            <person name="Labrenz M."/>
            <person name="Spormann A.M."/>
            <person name="Op den Camp H."/>
            <person name="Overmann J."/>
            <person name="Amann R."/>
            <person name="Jetten M.S.M."/>
            <person name="Mascher T."/>
            <person name="Medema M.H."/>
            <person name="Devos D.P."/>
            <person name="Kaster A.-K."/>
            <person name="Ovreas L."/>
            <person name="Rohde M."/>
            <person name="Galperin M.Y."/>
            <person name="Jogler C."/>
        </authorList>
    </citation>
    <scope>NUCLEOTIDE SEQUENCE [LARGE SCALE GENOMIC DNA]</scope>
    <source>
        <strain evidence="3 4">Mal4</strain>
    </source>
</reference>
<keyword evidence="4" id="KW-1185">Reference proteome</keyword>
<dbReference type="KEGG" id="mri:Mal4_46350"/>
<dbReference type="PANTHER" id="PTHR43092:SF2">
    <property type="entry name" value="HERCYNYLCYSTEINE SULFOXIDE LYASE"/>
    <property type="match status" value="1"/>
</dbReference>
<dbReference type="GO" id="GO:0045439">
    <property type="term" value="F:isopenicillin-N epimerase activity"/>
    <property type="evidence" value="ECO:0007669"/>
    <property type="project" value="UniProtKB-EC"/>
</dbReference>
<dbReference type="EC" id="5.1.1.17" evidence="3"/>
<dbReference type="InterPro" id="IPR015424">
    <property type="entry name" value="PyrdxlP-dep_Trfase"/>
</dbReference>
<accession>A0A517ZCT9</accession>
<evidence type="ECO:0000256" key="1">
    <source>
        <dbReference type="ARBA" id="ARBA00022898"/>
    </source>
</evidence>
<dbReference type="SUPFAM" id="SSF53383">
    <property type="entry name" value="PLP-dependent transferases"/>
    <property type="match status" value="1"/>
</dbReference>
<proteinExistence type="predicted"/>
<dbReference type="PANTHER" id="PTHR43092">
    <property type="entry name" value="L-CYSTEINE DESULFHYDRASE"/>
    <property type="match status" value="1"/>
</dbReference>
<organism evidence="3 4">
    <name type="scientific">Maioricimonas rarisocia</name>
    <dbReference type="NCBI Taxonomy" id="2528026"/>
    <lineage>
        <taxon>Bacteria</taxon>
        <taxon>Pseudomonadati</taxon>
        <taxon>Planctomycetota</taxon>
        <taxon>Planctomycetia</taxon>
        <taxon>Planctomycetales</taxon>
        <taxon>Planctomycetaceae</taxon>
        <taxon>Maioricimonas</taxon>
    </lineage>
</organism>
<dbReference type="EMBL" id="CP036275">
    <property type="protein sequence ID" value="QDU40279.1"/>
    <property type="molecule type" value="Genomic_DNA"/>
</dbReference>
<keyword evidence="3" id="KW-0413">Isomerase</keyword>